<organism evidence="2 3">
    <name type="scientific">Crotalaria pallida</name>
    <name type="common">Smooth rattlebox</name>
    <name type="synonym">Crotalaria striata</name>
    <dbReference type="NCBI Taxonomy" id="3830"/>
    <lineage>
        <taxon>Eukaryota</taxon>
        <taxon>Viridiplantae</taxon>
        <taxon>Streptophyta</taxon>
        <taxon>Embryophyta</taxon>
        <taxon>Tracheophyta</taxon>
        <taxon>Spermatophyta</taxon>
        <taxon>Magnoliopsida</taxon>
        <taxon>eudicotyledons</taxon>
        <taxon>Gunneridae</taxon>
        <taxon>Pentapetalae</taxon>
        <taxon>rosids</taxon>
        <taxon>fabids</taxon>
        <taxon>Fabales</taxon>
        <taxon>Fabaceae</taxon>
        <taxon>Papilionoideae</taxon>
        <taxon>50 kb inversion clade</taxon>
        <taxon>genistoids sensu lato</taxon>
        <taxon>core genistoids</taxon>
        <taxon>Crotalarieae</taxon>
        <taxon>Crotalaria</taxon>
    </lineage>
</organism>
<evidence type="ECO:0000256" key="1">
    <source>
        <dbReference type="SAM" id="MobiDB-lite"/>
    </source>
</evidence>
<reference evidence="2 3" key="1">
    <citation type="submission" date="2024-01" db="EMBL/GenBank/DDBJ databases">
        <title>The genomes of 5 underutilized Papilionoideae crops provide insights into root nodulation and disease resistanc.</title>
        <authorList>
            <person name="Yuan L."/>
        </authorList>
    </citation>
    <scope>NUCLEOTIDE SEQUENCE [LARGE SCALE GENOMIC DNA]</scope>
    <source>
        <strain evidence="2">ZHUSHIDOU_FW_LH</strain>
        <tissue evidence="2">Leaf</tissue>
    </source>
</reference>
<evidence type="ECO:0000313" key="3">
    <source>
        <dbReference type="Proteomes" id="UP001372338"/>
    </source>
</evidence>
<dbReference type="Proteomes" id="UP001372338">
    <property type="component" value="Unassembled WGS sequence"/>
</dbReference>
<dbReference type="AlphaFoldDB" id="A0AAN9IEJ3"/>
<proteinExistence type="predicted"/>
<sequence length="146" mass="16636">MPCLPNREGSHGDTQRRSVDSRRLDLGGLKNGVPRRRRDLEERCSRMEQDRCPWDWFVVCAPVPASISMFRYNEEAMDSMVAKRTVQNSFDGGGFTEPTIVKNTVNNTIKSIGDNRYGWPLTVQSSKHQSNPHRRKRRRSGDGGGE</sequence>
<feature type="region of interest" description="Disordered" evidence="1">
    <location>
        <begin position="120"/>
        <end position="146"/>
    </location>
</feature>
<gene>
    <name evidence="2" type="ORF">RIF29_17446</name>
</gene>
<keyword evidence="3" id="KW-1185">Reference proteome</keyword>
<feature type="compositionally biased region" description="Basic residues" evidence="1">
    <location>
        <begin position="130"/>
        <end position="139"/>
    </location>
</feature>
<dbReference type="EMBL" id="JAYWIO010000003">
    <property type="protein sequence ID" value="KAK7276307.1"/>
    <property type="molecule type" value="Genomic_DNA"/>
</dbReference>
<comment type="caution">
    <text evidence="2">The sequence shown here is derived from an EMBL/GenBank/DDBJ whole genome shotgun (WGS) entry which is preliminary data.</text>
</comment>
<name>A0AAN9IEJ3_CROPI</name>
<accession>A0AAN9IEJ3</accession>
<feature type="compositionally biased region" description="Basic and acidic residues" evidence="1">
    <location>
        <begin position="8"/>
        <end position="25"/>
    </location>
</feature>
<protein>
    <submittedName>
        <fullName evidence="2">Uncharacterized protein</fullName>
    </submittedName>
</protein>
<feature type="region of interest" description="Disordered" evidence="1">
    <location>
        <begin position="1"/>
        <end position="30"/>
    </location>
</feature>
<evidence type="ECO:0000313" key="2">
    <source>
        <dbReference type="EMBL" id="KAK7276307.1"/>
    </source>
</evidence>